<feature type="domain" description="Major facilitator superfamily (MFS) profile" evidence="5">
    <location>
        <begin position="13"/>
        <end position="395"/>
    </location>
</feature>
<keyword evidence="7" id="KW-1185">Reference proteome</keyword>
<dbReference type="Gene3D" id="1.20.1250.20">
    <property type="entry name" value="MFS general substrate transporter like domains"/>
    <property type="match status" value="2"/>
</dbReference>
<feature type="transmembrane region" description="Helical" evidence="4">
    <location>
        <begin position="217"/>
        <end position="234"/>
    </location>
</feature>
<proteinExistence type="predicted"/>
<reference evidence="7" key="1">
    <citation type="journal article" date="2019" name="Int. J. Syst. Evol. Microbiol.">
        <title>The Global Catalogue of Microorganisms (GCM) 10K type strain sequencing project: providing services to taxonomists for standard genome sequencing and annotation.</title>
        <authorList>
            <consortium name="The Broad Institute Genomics Platform"/>
            <consortium name="The Broad Institute Genome Sequencing Center for Infectious Disease"/>
            <person name="Wu L."/>
            <person name="Ma J."/>
        </authorList>
    </citation>
    <scope>NUCLEOTIDE SEQUENCE [LARGE SCALE GENOMIC DNA]</scope>
    <source>
        <strain evidence="7">NBRC 105857</strain>
    </source>
</reference>
<dbReference type="Proteomes" id="UP001156664">
    <property type="component" value="Unassembled WGS sequence"/>
</dbReference>
<feature type="transmembrane region" description="Helical" evidence="4">
    <location>
        <begin position="254"/>
        <end position="271"/>
    </location>
</feature>
<protein>
    <submittedName>
        <fullName evidence="6">MFS transporter</fullName>
    </submittedName>
</protein>
<dbReference type="PANTHER" id="PTHR23537">
    <property type="match status" value="1"/>
</dbReference>
<evidence type="ECO:0000259" key="5">
    <source>
        <dbReference type="PROSITE" id="PS50850"/>
    </source>
</evidence>
<feature type="transmembrane region" description="Helical" evidence="4">
    <location>
        <begin position="84"/>
        <end position="108"/>
    </location>
</feature>
<dbReference type="PROSITE" id="PS50850">
    <property type="entry name" value="MFS"/>
    <property type="match status" value="1"/>
</dbReference>
<dbReference type="SUPFAM" id="SSF103473">
    <property type="entry name" value="MFS general substrate transporter"/>
    <property type="match status" value="1"/>
</dbReference>
<feature type="transmembrane region" description="Helical" evidence="4">
    <location>
        <begin position="53"/>
        <end position="72"/>
    </location>
</feature>
<dbReference type="Pfam" id="PF06779">
    <property type="entry name" value="MFS_4"/>
    <property type="match status" value="1"/>
</dbReference>
<dbReference type="InterPro" id="IPR020846">
    <property type="entry name" value="MFS_dom"/>
</dbReference>
<evidence type="ECO:0000256" key="1">
    <source>
        <dbReference type="ARBA" id="ARBA00022692"/>
    </source>
</evidence>
<organism evidence="6 7">
    <name type="scientific">Limnobacter litoralis</name>
    <dbReference type="NCBI Taxonomy" id="481366"/>
    <lineage>
        <taxon>Bacteria</taxon>
        <taxon>Pseudomonadati</taxon>
        <taxon>Pseudomonadota</taxon>
        <taxon>Betaproteobacteria</taxon>
        <taxon>Burkholderiales</taxon>
        <taxon>Burkholderiaceae</taxon>
        <taxon>Limnobacter</taxon>
    </lineage>
</organism>
<feature type="transmembrane region" description="Helical" evidence="4">
    <location>
        <begin position="171"/>
        <end position="189"/>
    </location>
</feature>
<evidence type="ECO:0000313" key="6">
    <source>
        <dbReference type="EMBL" id="GLR27077.1"/>
    </source>
</evidence>
<gene>
    <name evidence="6" type="ORF">GCM10007875_21680</name>
</gene>
<dbReference type="PANTHER" id="PTHR23537:SF1">
    <property type="entry name" value="SUGAR TRANSPORTER"/>
    <property type="match status" value="1"/>
</dbReference>
<evidence type="ECO:0000256" key="3">
    <source>
        <dbReference type="ARBA" id="ARBA00023136"/>
    </source>
</evidence>
<feature type="transmembrane region" description="Helical" evidence="4">
    <location>
        <begin position="144"/>
        <end position="165"/>
    </location>
</feature>
<name>A0ABQ5YX47_9BURK</name>
<comment type="caution">
    <text evidence="6">The sequence shown here is derived from an EMBL/GenBank/DDBJ whole genome shotgun (WGS) entry which is preliminary data.</text>
</comment>
<evidence type="ECO:0000256" key="2">
    <source>
        <dbReference type="ARBA" id="ARBA00022989"/>
    </source>
</evidence>
<feature type="transmembrane region" description="Helical" evidence="4">
    <location>
        <begin position="345"/>
        <end position="363"/>
    </location>
</feature>
<evidence type="ECO:0000256" key="4">
    <source>
        <dbReference type="SAM" id="Phobius"/>
    </source>
</evidence>
<accession>A0ABQ5YX47</accession>
<feature type="transmembrane region" description="Helical" evidence="4">
    <location>
        <begin position="12"/>
        <end position="33"/>
    </location>
</feature>
<keyword evidence="2 4" id="KW-1133">Transmembrane helix</keyword>
<evidence type="ECO:0000313" key="7">
    <source>
        <dbReference type="Proteomes" id="UP001156664"/>
    </source>
</evidence>
<keyword evidence="3 4" id="KW-0472">Membrane</keyword>
<feature type="transmembrane region" description="Helical" evidence="4">
    <location>
        <begin position="306"/>
        <end position="333"/>
    </location>
</feature>
<feature type="transmembrane region" description="Helical" evidence="4">
    <location>
        <begin position="114"/>
        <end position="132"/>
    </location>
</feature>
<feature type="transmembrane region" description="Helical" evidence="4">
    <location>
        <begin position="283"/>
        <end position="300"/>
    </location>
</feature>
<dbReference type="RefSeq" id="WP_284281786.1">
    <property type="nucleotide sequence ID" value="NZ_BSOJ01000027.1"/>
</dbReference>
<keyword evidence="1 4" id="KW-0812">Transmembrane</keyword>
<dbReference type="EMBL" id="BSOJ01000027">
    <property type="protein sequence ID" value="GLR27077.1"/>
    <property type="molecule type" value="Genomic_DNA"/>
</dbReference>
<dbReference type="InterPro" id="IPR036259">
    <property type="entry name" value="MFS_trans_sf"/>
</dbReference>
<sequence>MSTLSSPQIERYRVLFSGICALVLTLGLSRFAYTPLLPIMRNQAGLSVLAGGWLATINYAGYMTGAILASSISNLQLKYRLYKIGLVLAVVSTMTMGMTQSVVAWGIMRFIGGFSSMTGMLIGSGLLMNWLMRKGHKPELGLHFTGLGLGIAVSGTAVALMSSHLGWDQQWMALGVFGILFFIPAWLWLPPPEAPASSSKTTHNAALNQTPRPTQTWMWLLIAAYFCGGFGYVISATFTVDILVHLPLLKANSSWVWVIVGLAATPSCFLWDKVASNLGHVKALILAYVVQTFSLVLPIMTEGAALNILGAVLFGITFVGIVSLTLTLVGLHFKDNPAKAMARMTLSFGVAQIVAPAMAGAIAHATGSYHWALVVTALVMLSGVGLLVLLMREERLNASQSQRLPHP</sequence>
<feature type="transmembrane region" description="Helical" evidence="4">
    <location>
        <begin position="369"/>
        <end position="390"/>
    </location>
</feature>
<dbReference type="InterPro" id="IPR010645">
    <property type="entry name" value="MFS_4"/>
</dbReference>